<evidence type="ECO:0000313" key="3">
    <source>
        <dbReference type="Proteomes" id="UP000179076"/>
    </source>
</evidence>
<dbReference type="PANTHER" id="PTHR34610">
    <property type="entry name" value="SSL7007 PROTEIN"/>
    <property type="match status" value="1"/>
</dbReference>
<evidence type="ECO:0000313" key="2">
    <source>
        <dbReference type="EMBL" id="OGI64106.1"/>
    </source>
</evidence>
<dbReference type="InterPro" id="IPR029060">
    <property type="entry name" value="PIN-like_dom_sf"/>
</dbReference>
<gene>
    <name evidence="2" type="ORF">A2W18_01250</name>
</gene>
<dbReference type="EMBL" id="MFSP01000141">
    <property type="protein sequence ID" value="OGI64106.1"/>
    <property type="molecule type" value="Genomic_DNA"/>
</dbReference>
<dbReference type="Pfam" id="PF13470">
    <property type="entry name" value="PIN_3"/>
    <property type="match status" value="1"/>
</dbReference>
<accession>A0A1F6V3S4</accession>
<dbReference type="SMART" id="SM00670">
    <property type="entry name" value="PINc"/>
    <property type="match status" value="1"/>
</dbReference>
<feature type="domain" description="PIN" evidence="1">
    <location>
        <begin position="1"/>
        <end position="111"/>
    </location>
</feature>
<proteinExistence type="predicted"/>
<dbReference type="Proteomes" id="UP000179076">
    <property type="component" value="Unassembled WGS sequence"/>
</dbReference>
<dbReference type="SUPFAM" id="SSF88723">
    <property type="entry name" value="PIN domain-like"/>
    <property type="match status" value="1"/>
</dbReference>
<evidence type="ECO:0000259" key="1">
    <source>
        <dbReference type="SMART" id="SM00670"/>
    </source>
</evidence>
<protein>
    <submittedName>
        <fullName evidence="2">Putative toxin-antitoxin system toxin component, PIN family</fullName>
    </submittedName>
</protein>
<comment type="caution">
    <text evidence="2">The sequence shown here is derived from an EMBL/GenBank/DDBJ whole genome shotgun (WGS) entry which is preliminary data.</text>
</comment>
<organism evidence="2 3">
    <name type="scientific">Candidatus Muproteobacteria bacterium RBG_16_60_9</name>
    <dbReference type="NCBI Taxonomy" id="1817755"/>
    <lineage>
        <taxon>Bacteria</taxon>
        <taxon>Pseudomonadati</taxon>
        <taxon>Pseudomonadota</taxon>
        <taxon>Candidatus Muproteobacteria</taxon>
    </lineage>
</organism>
<dbReference type="InterPro" id="IPR002850">
    <property type="entry name" value="PIN_toxin-like"/>
</dbReference>
<dbReference type="AlphaFoldDB" id="A0A1F6V3S4"/>
<sequence>MKVFLDTNVLASAVATRGLCADLLQAVLAEHELVIGIYVLEELQDVLARKFHLPPGAIKEYLSLLRSEGEVITATVPSGAKLRDTDDEKILANALAGKSNVFVTGDKELLALKTVKRMPVVSPRGLWSLLQQS</sequence>
<reference evidence="2 3" key="1">
    <citation type="journal article" date="2016" name="Nat. Commun.">
        <title>Thousands of microbial genomes shed light on interconnected biogeochemical processes in an aquifer system.</title>
        <authorList>
            <person name="Anantharaman K."/>
            <person name="Brown C.T."/>
            <person name="Hug L.A."/>
            <person name="Sharon I."/>
            <person name="Castelle C.J."/>
            <person name="Probst A.J."/>
            <person name="Thomas B.C."/>
            <person name="Singh A."/>
            <person name="Wilkins M.J."/>
            <person name="Karaoz U."/>
            <person name="Brodie E.L."/>
            <person name="Williams K.H."/>
            <person name="Hubbard S.S."/>
            <person name="Banfield J.F."/>
        </authorList>
    </citation>
    <scope>NUCLEOTIDE SEQUENCE [LARGE SCALE GENOMIC DNA]</scope>
</reference>
<dbReference type="InterPro" id="IPR002716">
    <property type="entry name" value="PIN_dom"/>
</dbReference>
<name>A0A1F6V3S4_9PROT</name>
<dbReference type="NCBIfam" id="TIGR00305">
    <property type="entry name" value="putative toxin-antitoxin system toxin component, PIN family"/>
    <property type="match status" value="1"/>
</dbReference>
<dbReference type="PANTHER" id="PTHR34610:SF4">
    <property type="entry name" value="SLL8027 PROTEIN"/>
    <property type="match status" value="1"/>
</dbReference>
<dbReference type="Gene3D" id="3.40.50.1010">
    <property type="entry name" value="5'-nuclease"/>
    <property type="match status" value="1"/>
</dbReference>